<dbReference type="SUPFAM" id="SSF160240">
    <property type="entry name" value="Cation efflux protein cytoplasmic domain-like"/>
    <property type="match status" value="1"/>
</dbReference>
<keyword evidence="5 7" id="KW-1133">Transmembrane helix</keyword>
<dbReference type="Gene3D" id="3.30.70.1350">
    <property type="entry name" value="Cation efflux protein, cytoplasmic domain"/>
    <property type="match status" value="1"/>
</dbReference>
<dbReference type="SUPFAM" id="SSF161111">
    <property type="entry name" value="Cation efflux protein transmembrane domain-like"/>
    <property type="match status" value="1"/>
</dbReference>
<keyword evidence="11" id="KW-1185">Reference proteome</keyword>
<name>A0A9J6NWU6_9CLOT</name>
<comment type="subcellular location">
    <subcellularLocation>
        <location evidence="1">Membrane</location>
        <topology evidence="1">Multi-pass membrane protein</topology>
    </subcellularLocation>
</comment>
<keyword evidence="3" id="KW-0813">Transport</keyword>
<dbReference type="InterPro" id="IPR058533">
    <property type="entry name" value="Cation_efflux_TM"/>
</dbReference>
<dbReference type="GO" id="GO:0008324">
    <property type="term" value="F:monoatomic cation transmembrane transporter activity"/>
    <property type="evidence" value="ECO:0007669"/>
    <property type="project" value="InterPro"/>
</dbReference>
<keyword evidence="4 7" id="KW-0812">Transmembrane</keyword>
<dbReference type="Proteomes" id="UP001056429">
    <property type="component" value="Unassembled WGS sequence"/>
</dbReference>
<evidence type="ECO:0000259" key="8">
    <source>
        <dbReference type="Pfam" id="PF01545"/>
    </source>
</evidence>
<dbReference type="Pfam" id="PF01545">
    <property type="entry name" value="Cation_efflux"/>
    <property type="match status" value="1"/>
</dbReference>
<dbReference type="InterPro" id="IPR036837">
    <property type="entry name" value="Cation_efflux_CTD_sf"/>
</dbReference>
<accession>A0A9J6NWU6</accession>
<evidence type="ECO:0000256" key="1">
    <source>
        <dbReference type="ARBA" id="ARBA00004141"/>
    </source>
</evidence>
<dbReference type="NCBIfam" id="TIGR01297">
    <property type="entry name" value="CDF"/>
    <property type="match status" value="1"/>
</dbReference>
<reference evidence="10" key="2">
    <citation type="submission" date="2021-04" db="EMBL/GenBank/DDBJ databases">
        <authorList>
            <person name="Dong X."/>
        </authorList>
    </citation>
    <scope>NUCLEOTIDE SEQUENCE</scope>
    <source>
        <strain evidence="10">ZWT</strain>
    </source>
</reference>
<organism evidence="10 11">
    <name type="scientific">Oceanirhabdus seepicola</name>
    <dbReference type="NCBI Taxonomy" id="2828781"/>
    <lineage>
        <taxon>Bacteria</taxon>
        <taxon>Bacillati</taxon>
        <taxon>Bacillota</taxon>
        <taxon>Clostridia</taxon>
        <taxon>Eubacteriales</taxon>
        <taxon>Clostridiaceae</taxon>
        <taxon>Oceanirhabdus</taxon>
    </lineage>
</organism>
<gene>
    <name evidence="10" type="ORF">KDK92_02185</name>
</gene>
<evidence type="ECO:0000256" key="2">
    <source>
        <dbReference type="ARBA" id="ARBA00008114"/>
    </source>
</evidence>
<dbReference type="InterPro" id="IPR027470">
    <property type="entry name" value="Cation_efflux_CTD"/>
</dbReference>
<feature type="transmembrane region" description="Helical" evidence="7">
    <location>
        <begin position="12"/>
        <end position="33"/>
    </location>
</feature>
<dbReference type="RefSeq" id="WP_250857397.1">
    <property type="nucleotide sequence ID" value="NZ_JAGSOJ010000001.1"/>
</dbReference>
<feature type="domain" description="Cation efflux protein cytoplasmic" evidence="9">
    <location>
        <begin position="211"/>
        <end position="287"/>
    </location>
</feature>
<evidence type="ECO:0000259" key="9">
    <source>
        <dbReference type="Pfam" id="PF16916"/>
    </source>
</evidence>
<evidence type="ECO:0000256" key="6">
    <source>
        <dbReference type="ARBA" id="ARBA00023136"/>
    </source>
</evidence>
<dbReference type="PANTHER" id="PTHR43840">
    <property type="entry name" value="MITOCHONDRIAL METAL TRANSPORTER 1-RELATED"/>
    <property type="match status" value="1"/>
</dbReference>
<evidence type="ECO:0000256" key="3">
    <source>
        <dbReference type="ARBA" id="ARBA00022448"/>
    </source>
</evidence>
<keyword evidence="6 7" id="KW-0472">Membrane</keyword>
<dbReference type="GO" id="GO:0016020">
    <property type="term" value="C:membrane"/>
    <property type="evidence" value="ECO:0007669"/>
    <property type="project" value="UniProtKB-SubCell"/>
</dbReference>
<feature type="domain" description="Cation efflux protein transmembrane" evidence="8">
    <location>
        <begin position="14"/>
        <end position="205"/>
    </location>
</feature>
<dbReference type="Pfam" id="PF16916">
    <property type="entry name" value="ZT_dimer"/>
    <property type="match status" value="1"/>
</dbReference>
<protein>
    <submittedName>
        <fullName evidence="10">Cation transporter</fullName>
    </submittedName>
</protein>
<comment type="similarity">
    <text evidence="2">Belongs to the cation diffusion facilitator (CDF) transporter (TC 2.A.4) family.</text>
</comment>
<dbReference type="AlphaFoldDB" id="A0A9J6NWU6"/>
<evidence type="ECO:0000313" key="11">
    <source>
        <dbReference type="Proteomes" id="UP001056429"/>
    </source>
</evidence>
<evidence type="ECO:0000256" key="5">
    <source>
        <dbReference type="ARBA" id="ARBA00022989"/>
    </source>
</evidence>
<proteinExistence type="inferred from homology"/>
<feature type="transmembrane region" description="Helical" evidence="7">
    <location>
        <begin position="81"/>
        <end position="102"/>
    </location>
</feature>
<reference evidence="10" key="1">
    <citation type="journal article" date="2021" name="mSystems">
        <title>Bacteria and Archaea Synergistically Convert Glycine Betaine to Biogenic Methane in the Formosa Cold Seep of the South China Sea.</title>
        <authorList>
            <person name="Li L."/>
            <person name="Zhang W."/>
            <person name="Zhang S."/>
            <person name="Song L."/>
            <person name="Sun Q."/>
            <person name="Zhang H."/>
            <person name="Xiang H."/>
            <person name="Dong X."/>
        </authorList>
    </citation>
    <scope>NUCLEOTIDE SEQUENCE</scope>
    <source>
        <strain evidence="10">ZWT</strain>
    </source>
</reference>
<dbReference type="InterPro" id="IPR027469">
    <property type="entry name" value="Cation_efflux_TMD_sf"/>
</dbReference>
<dbReference type="FunFam" id="1.20.1510.10:FF:000006">
    <property type="entry name" value="Divalent cation efflux transporter"/>
    <property type="match status" value="1"/>
</dbReference>
<dbReference type="InterPro" id="IPR050291">
    <property type="entry name" value="CDF_Transporter"/>
</dbReference>
<sequence length="288" mass="31419">MQKNTIKIANRITTVTIVWNIILAVIKLLIGFLGRSSALISDGIHSFSDVISTFCVIVGLKLSQKPEDIDHPYGHEKFEPILTKVLAFILFLTAASIGLTAIKNITAGNYTTPSSITVIAAIFSIGIKEWMYHYTLKGAIKINSSALKADAWHHRTDALSSIGSLIGIIGALIGYPICDALASIIICLIILKASIDIFLQATNQLVDKAADENTINNIKNIINSVEGVISIDSLKTRIHSNRLYIDLEISADKDISFVGAHNIAETVHNTIEEQIEIVKHCTVHINPK</sequence>
<evidence type="ECO:0000256" key="4">
    <source>
        <dbReference type="ARBA" id="ARBA00022692"/>
    </source>
</evidence>
<evidence type="ECO:0000313" key="10">
    <source>
        <dbReference type="EMBL" id="MCM1988532.1"/>
    </source>
</evidence>
<dbReference type="EMBL" id="JAGSOJ010000001">
    <property type="protein sequence ID" value="MCM1988532.1"/>
    <property type="molecule type" value="Genomic_DNA"/>
</dbReference>
<dbReference type="InterPro" id="IPR002524">
    <property type="entry name" value="Cation_efflux"/>
</dbReference>
<comment type="caution">
    <text evidence="10">The sequence shown here is derived from an EMBL/GenBank/DDBJ whole genome shotgun (WGS) entry which is preliminary data.</text>
</comment>
<dbReference type="PANTHER" id="PTHR43840:SF15">
    <property type="entry name" value="MITOCHONDRIAL METAL TRANSPORTER 1-RELATED"/>
    <property type="match status" value="1"/>
</dbReference>
<feature type="transmembrane region" description="Helical" evidence="7">
    <location>
        <begin position="114"/>
        <end position="135"/>
    </location>
</feature>
<evidence type="ECO:0000256" key="7">
    <source>
        <dbReference type="SAM" id="Phobius"/>
    </source>
</evidence>
<dbReference type="Gene3D" id="1.20.1510.10">
    <property type="entry name" value="Cation efflux protein transmembrane domain"/>
    <property type="match status" value="1"/>
</dbReference>